<evidence type="ECO:0000259" key="8">
    <source>
        <dbReference type="PROSITE" id="PS50113"/>
    </source>
</evidence>
<evidence type="ECO:0000256" key="4">
    <source>
        <dbReference type="ARBA" id="ARBA00022679"/>
    </source>
</evidence>
<feature type="domain" description="Histidine kinase" evidence="6">
    <location>
        <begin position="389"/>
        <end position="602"/>
    </location>
</feature>
<dbReference type="InterPro" id="IPR001610">
    <property type="entry name" value="PAC"/>
</dbReference>
<dbReference type="PROSITE" id="PS50112">
    <property type="entry name" value="PAS"/>
    <property type="match status" value="1"/>
</dbReference>
<keyword evidence="5" id="KW-0418">Kinase</keyword>
<gene>
    <name evidence="9" type="ORF">CLV81_0864</name>
</gene>
<sequence>MSLKIGSSIEMSELPFPVALVDHRFEIKEHSDVFYGYFGFQGADRLPNNLEDLIGRIPDSLKEIRRKKSLPKKPISEFVSYVSRKGELRWHKLVLYPDVSHSGYFLYFEDVTQKKIAFDLSVQAEHTAKIGSWEVDLVNNKIYWSDMTKEIHEVPKDYIPDLEGGINFYKKGEHRERIMELVSNTIENGGSFDEEFIIVTAQGNEKWVRSIGSTEIVNGKATRLFGVFQDIDQSKRASIKYQVLTDRMRVAVESSNIGIWDYDIVNNVLVWDDNMYDLYQVNKEDFSGEVEAWESTIHPDDRERSFQAVQEAIEGKKEFNTEFRIKTSDGSVRYIHGLGKVFRDEKGNATRMVGANTDVSRIKKADNRLRQLLNTTEKQNQSLLNFAHIVSHNLRSNSSNLSMLTGMLLENTNPEKQQRFLEMIRISSERLDETVVQLNEVIKIQSDPNVNLQWVHIKATLIEVLEGINAHVEEIAPSIDIQIENNLRIHAVKPYISSIFLNLLTNSLKYRKPKTELSIVVEAYEKDGNTIVSFKDNGRGIDMERHGDKLFGMYKTFHGNKDAKGVGLFISKNQMDAMNAEIEVISEVDQGATFLLKFPNPKQAKA</sequence>
<dbReference type="InterPro" id="IPR036097">
    <property type="entry name" value="HisK_dim/P_sf"/>
</dbReference>
<dbReference type="InterPro" id="IPR035965">
    <property type="entry name" value="PAS-like_dom_sf"/>
</dbReference>
<dbReference type="PROSITE" id="PS50109">
    <property type="entry name" value="HIS_KIN"/>
    <property type="match status" value="1"/>
</dbReference>
<evidence type="ECO:0000313" key="10">
    <source>
        <dbReference type="Proteomes" id="UP000237640"/>
    </source>
</evidence>
<dbReference type="InterPro" id="IPR000700">
    <property type="entry name" value="PAS-assoc_C"/>
</dbReference>
<dbReference type="InterPro" id="IPR005467">
    <property type="entry name" value="His_kinase_dom"/>
</dbReference>
<dbReference type="EC" id="2.7.13.3" evidence="2"/>
<dbReference type="NCBIfam" id="TIGR00229">
    <property type="entry name" value="sensory_box"/>
    <property type="match status" value="1"/>
</dbReference>
<dbReference type="Pfam" id="PF02518">
    <property type="entry name" value="HATPase_c"/>
    <property type="match status" value="1"/>
</dbReference>
<dbReference type="RefSeq" id="WP_106143804.1">
    <property type="nucleotide sequence ID" value="NZ_PVYX01000001.1"/>
</dbReference>
<dbReference type="Gene3D" id="1.10.287.130">
    <property type="match status" value="1"/>
</dbReference>
<dbReference type="Gene3D" id="3.30.450.20">
    <property type="entry name" value="PAS domain"/>
    <property type="match status" value="2"/>
</dbReference>
<dbReference type="AlphaFoldDB" id="A0A2T0MH54"/>
<dbReference type="InterPro" id="IPR036890">
    <property type="entry name" value="HATPase_C_sf"/>
</dbReference>
<dbReference type="Proteomes" id="UP000237640">
    <property type="component" value="Unassembled WGS sequence"/>
</dbReference>
<dbReference type="Pfam" id="PF08447">
    <property type="entry name" value="PAS_3"/>
    <property type="match status" value="1"/>
</dbReference>
<keyword evidence="3" id="KW-0597">Phosphoprotein</keyword>
<dbReference type="PRINTS" id="PR00344">
    <property type="entry name" value="BCTRLSENSOR"/>
</dbReference>
<dbReference type="SMART" id="SM00086">
    <property type="entry name" value="PAC"/>
    <property type="match status" value="2"/>
</dbReference>
<dbReference type="InterPro" id="IPR052162">
    <property type="entry name" value="Sensor_kinase/Photoreceptor"/>
</dbReference>
<organism evidence="9 10">
    <name type="scientific">Flagellimonas meridianipacifica</name>
    <dbReference type="NCBI Taxonomy" id="1080225"/>
    <lineage>
        <taxon>Bacteria</taxon>
        <taxon>Pseudomonadati</taxon>
        <taxon>Bacteroidota</taxon>
        <taxon>Flavobacteriia</taxon>
        <taxon>Flavobacteriales</taxon>
        <taxon>Flavobacteriaceae</taxon>
        <taxon>Flagellimonas</taxon>
    </lineage>
</organism>
<dbReference type="PROSITE" id="PS50113">
    <property type="entry name" value="PAC"/>
    <property type="match status" value="1"/>
</dbReference>
<dbReference type="GO" id="GO:0000155">
    <property type="term" value="F:phosphorelay sensor kinase activity"/>
    <property type="evidence" value="ECO:0007669"/>
    <property type="project" value="InterPro"/>
</dbReference>
<evidence type="ECO:0000256" key="1">
    <source>
        <dbReference type="ARBA" id="ARBA00000085"/>
    </source>
</evidence>
<dbReference type="SUPFAM" id="SSF55785">
    <property type="entry name" value="PYP-like sensor domain (PAS domain)"/>
    <property type="match status" value="2"/>
</dbReference>
<evidence type="ECO:0000256" key="3">
    <source>
        <dbReference type="ARBA" id="ARBA00022553"/>
    </source>
</evidence>
<evidence type="ECO:0000256" key="5">
    <source>
        <dbReference type="ARBA" id="ARBA00022777"/>
    </source>
</evidence>
<dbReference type="InterPro" id="IPR003594">
    <property type="entry name" value="HATPase_dom"/>
</dbReference>
<evidence type="ECO:0000259" key="6">
    <source>
        <dbReference type="PROSITE" id="PS50109"/>
    </source>
</evidence>
<dbReference type="SMART" id="SM00091">
    <property type="entry name" value="PAS"/>
    <property type="match status" value="1"/>
</dbReference>
<dbReference type="SMART" id="SM00387">
    <property type="entry name" value="HATPase_c"/>
    <property type="match status" value="1"/>
</dbReference>
<comment type="caution">
    <text evidence="9">The sequence shown here is derived from an EMBL/GenBank/DDBJ whole genome shotgun (WGS) entry which is preliminary data.</text>
</comment>
<evidence type="ECO:0000259" key="7">
    <source>
        <dbReference type="PROSITE" id="PS50112"/>
    </source>
</evidence>
<dbReference type="Gene3D" id="3.30.565.10">
    <property type="entry name" value="Histidine kinase-like ATPase, C-terminal domain"/>
    <property type="match status" value="1"/>
</dbReference>
<dbReference type="InterPro" id="IPR000014">
    <property type="entry name" value="PAS"/>
</dbReference>
<protein>
    <recommendedName>
        <fullName evidence="2">histidine kinase</fullName>
        <ecNumber evidence="2">2.7.13.3</ecNumber>
    </recommendedName>
</protein>
<feature type="domain" description="PAS" evidence="7">
    <location>
        <begin position="244"/>
        <end position="316"/>
    </location>
</feature>
<accession>A0A2T0MH54</accession>
<evidence type="ECO:0000313" key="9">
    <source>
        <dbReference type="EMBL" id="PRX56866.1"/>
    </source>
</evidence>
<dbReference type="EMBL" id="PVYX01000001">
    <property type="protein sequence ID" value="PRX56866.1"/>
    <property type="molecule type" value="Genomic_DNA"/>
</dbReference>
<evidence type="ECO:0000256" key="2">
    <source>
        <dbReference type="ARBA" id="ARBA00012438"/>
    </source>
</evidence>
<feature type="domain" description="PAC" evidence="8">
    <location>
        <begin position="319"/>
        <end position="371"/>
    </location>
</feature>
<dbReference type="InterPro" id="IPR013655">
    <property type="entry name" value="PAS_fold_3"/>
</dbReference>
<dbReference type="CDD" id="cd00130">
    <property type="entry name" value="PAS"/>
    <property type="match status" value="1"/>
</dbReference>
<dbReference type="OrthoDB" id="5522855at2"/>
<comment type="catalytic activity">
    <reaction evidence="1">
        <text>ATP + protein L-histidine = ADP + protein N-phospho-L-histidine.</text>
        <dbReference type="EC" id="2.7.13.3"/>
    </reaction>
</comment>
<reference evidence="9 10" key="1">
    <citation type="submission" date="2018-03" db="EMBL/GenBank/DDBJ databases">
        <title>Genomic Encyclopedia of Archaeal and Bacterial Type Strains, Phase II (KMG-II): from individual species to whole genera.</title>
        <authorList>
            <person name="Goeker M."/>
        </authorList>
    </citation>
    <scope>NUCLEOTIDE SEQUENCE [LARGE SCALE GENOMIC DNA]</scope>
    <source>
        <strain evidence="9 10">DSM 25027</strain>
    </source>
</reference>
<dbReference type="SUPFAM" id="SSF47384">
    <property type="entry name" value="Homodimeric domain of signal transducing histidine kinase"/>
    <property type="match status" value="1"/>
</dbReference>
<keyword evidence="10" id="KW-1185">Reference proteome</keyword>
<dbReference type="PANTHER" id="PTHR43304">
    <property type="entry name" value="PHYTOCHROME-LIKE PROTEIN CPH1"/>
    <property type="match status" value="1"/>
</dbReference>
<dbReference type="PANTHER" id="PTHR43304:SF1">
    <property type="entry name" value="PAC DOMAIN-CONTAINING PROTEIN"/>
    <property type="match status" value="1"/>
</dbReference>
<keyword evidence="4" id="KW-0808">Transferase</keyword>
<dbReference type="InterPro" id="IPR004358">
    <property type="entry name" value="Sig_transdc_His_kin-like_C"/>
</dbReference>
<name>A0A2T0MH54_9FLAO</name>
<dbReference type="SUPFAM" id="SSF55874">
    <property type="entry name" value="ATPase domain of HSP90 chaperone/DNA topoisomerase II/histidine kinase"/>
    <property type="match status" value="1"/>
</dbReference>
<proteinExistence type="predicted"/>